<dbReference type="Proteomes" id="UP000178254">
    <property type="component" value="Unassembled WGS sequence"/>
</dbReference>
<dbReference type="GO" id="GO:0019843">
    <property type="term" value="F:rRNA binding"/>
    <property type="evidence" value="ECO:0007669"/>
    <property type="project" value="UniProtKB-UniRule"/>
</dbReference>
<sequence>MTLVIHNLRPAVGSKHSKKRVGRGNASGHGTYSTRGGKGQTARSGGSRGLKFKGFKAQMQATPKLAGFRSLNTKPDEIYLSDLEEKFNDGDKVTLETVREKKLIKTRVAAVKILGTGKLTKKLVVENIKCTKSATEAIKKAGGEVK</sequence>
<dbReference type="GO" id="GO:0003735">
    <property type="term" value="F:structural constituent of ribosome"/>
    <property type="evidence" value="ECO:0007669"/>
    <property type="project" value="InterPro"/>
</dbReference>
<accession>A0A1F6PBY9</accession>
<dbReference type="PANTHER" id="PTHR12934:SF11">
    <property type="entry name" value="LARGE RIBOSOMAL SUBUNIT PROTEIN UL15M"/>
    <property type="match status" value="1"/>
</dbReference>
<evidence type="ECO:0000256" key="6">
    <source>
        <dbReference type="SAM" id="MobiDB-lite"/>
    </source>
</evidence>
<proteinExistence type="inferred from homology"/>
<organism evidence="8 9">
    <name type="scientific">Candidatus Magasanikbacteria bacterium RIFOXYD2_FULL_41_14</name>
    <dbReference type="NCBI Taxonomy" id="1798709"/>
    <lineage>
        <taxon>Bacteria</taxon>
        <taxon>Candidatus Magasanikiibacteriota</taxon>
    </lineage>
</organism>
<feature type="region of interest" description="Disordered" evidence="6">
    <location>
        <begin position="1"/>
        <end position="49"/>
    </location>
</feature>
<evidence type="ECO:0000256" key="2">
    <source>
        <dbReference type="ARBA" id="ARBA00022980"/>
    </source>
</evidence>
<comment type="function">
    <text evidence="4">Binds to the 23S rRNA.</text>
</comment>
<feature type="domain" description="Large ribosomal subunit protein uL15/eL18" evidence="7">
    <location>
        <begin position="78"/>
        <end position="145"/>
    </location>
</feature>
<dbReference type="STRING" id="1798709.A2538_00495"/>
<keyword evidence="3 4" id="KW-0687">Ribonucleoprotein</keyword>
<dbReference type="SUPFAM" id="SSF52080">
    <property type="entry name" value="Ribosomal proteins L15p and L18e"/>
    <property type="match status" value="1"/>
</dbReference>
<dbReference type="PANTHER" id="PTHR12934">
    <property type="entry name" value="50S RIBOSOMAL PROTEIN L15"/>
    <property type="match status" value="1"/>
</dbReference>
<evidence type="ECO:0000313" key="9">
    <source>
        <dbReference type="Proteomes" id="UP000178254"/>
    </source>
</evidence>
<evidence type="ECO:0000256" key="4">
    <source>
        <dbReference type="HAMAP-Rule" id="MF_01341"/>
    </source>
</evidence>
<evidence type="ECO:0000313" key="8">
    <source>
        <dbReference type="EMBL" id="OGH93669.1"/>
    </source>
</evidence>
<dbReference type="Pfam" id="PF00828">
    <property type="entry name" value="Ribosomal_L27A"/>
    <property type="match status" value="1"/>
</dbReference>
<dbReference type="HAMAP" id="MF_01341">
    <property type="entry name" value="Ribosomal_uL15"/>
    <property type="match status" value="1"/>
</dbReference>
<dbReference type="Gene3D" id="3.100.10.10">
    <property type="match status" value="1"/>
</dbReference>
<evidence type="ECO:0000256" key="1">
    <source>
        <dbReference type="ARBA" id="ARBA00007320"/>
    </source>
</evidence>
<dbReference type="AlphaFoldDB" id="A0A1F6PBY9"/>
<dbReference type="InterPro" id="IPR030878">
    <property type="entry name" value="Ribosomal_uL15"/>
</dbReference>
<keyword evidence="2 4" id="KW-0689">Ribosomal protein</keyword>
<dbReference type="NCBIfam" id="TIGR01071">
    <property type="entry name" value="rplO_bact"/>
    <property type="match status" value="1"/>
</dbReference>
<dbReference type="InterPro" id="IPR036227">
    <property type="entry name" value="Ribosomal_uL15/eL18_sf"/>
</dbReference>
<protein>
    <recommendedName>
        <fullName evidence="4">Large ribosomal subunit protein uL15</fullName>
    </recommendedName>
</protein>
<dbReference type="GO" id="GO:0006412">
    <property type="term" value="P:translation"/>
    <property type="evidence" value="ECO:0007669"/>
    <property type="project" value="UniProtKB-UniRule"/>
</dbReference>
<dbReference type="InterPro" id="IPR001196">
    <property type="entry name" value="Ribosomal_uL15_CS"/>
</dbReference>
<dbReference type="GO" id="GO:0022625">
    <property type="term" value="C:cytosolic large ribosomal subunit"/>
    <property type="evidence" value="ECO:0007669"/>
    <property type="project" value="TreeGrafter"/>
</dbReference>
<evidence type="ECO:0000256" key="5">
    <source>
        <dbReference type="RuleBase" id="RU003888"/>
    </source>
</evidence>
<comment type="similarity">
    <text evidence="1 4 5">Belongs to the universal ribosomal protein uL15 family.</text>
</comment>
<evidence type="ECO:0000259" key="7">
    <source>
        <dbReference type="Pfam" id="PF00828"/>
    </source>
</evidence>
<gene>
    <name evidence="4" type="primary">rplO</name>
    <name evidence="8" type="ORF">A2538_00495</name>
</gene>
<dbReference type="EMBL" id="MFRE01000023">
    <property type="protein sequence ID" value="OGH93669.1"/>
    <property type="molecule type" value="Genomic_DNA"/>
</dbReference>
<keyword evidence="4" id="KW-0699">rRNA-binding</keyword>
<name>A0A1F6PBY9_9BACT</name>
<dbReference type="InterPro" id="IPR021131">
    <property type="entry name" value="Ribosomal_uL15/eL18"/>
</dbReference>
<reference evidence="8 9" key="1">
    <citation type="journal article" date="2016" name="Nat. Commun.">
        <title>Thousands of microbial genomes shed light on interconnected biogeochemical processes in an aquifer system.</title>
        <authorList>
            <person name="Anantharaman K."/>
            <person name="Brown C.T."/>
            <person name="Hug L.A."/>
            <person name="Sharon I."/>
            <person name="Castelle C.J."/>
            <person name="Probst A.J."/>
            <person name="Thomas B.C."/>
            <person name="Singh A."/>
            <person name="Wilkins M.J."/>
            <person name="Karaoz U."/>
            <person name="Brodie E.L."/>
            <person name="Williams K.H."/>
            <person name="Hubbard S.S."/>
            <person name="Banfield J.F."/>
        </authorList>
    </citation>
    <scope>NUCLEOTIDE SEQUENCE [LARGE SCALE GENOMIC DNA]</scope>
</reference>
<dbReference type="PROSITE" id="PS00475">
    <property type="entry name" value="RIBOSOMAL_L15"/>
    <property type="match status" value="1"/>
</dbReference>
<comment type="caution">
    <text evidence="8">The sequence shown here is derived from an EMBL/GenBank/DDBJ whole genome shotgun (WGS) entry which is preliminary data.</text>
</comment>
<keyword evidence="4" id="KW-0694">RNA-binding</keyword>
<comment type="subunit">
    <text evidence="4">Part of the 50S ribosomal subunit.</text>
</comment>
<dbReference type="InterPro" id="IPR005749">
    <property type="entry name" value="Ribosomal_uL15_bac-type"/>
</dbReference>
<evidence type="ECO:0000256" key="3">
    <source>
        <dbReference type="ARBA" id="ARBA00023274"/>
    </source>
</evidence>